<accession>A0A1T5DGB4</accession>
<keyword evidence="2" id="KW-1185">Reference proteome</keyword>
<name>A0A1T5DGB4_9FLAO</name>
<reference evidence="1 2" key="1">
    <citation type="submission" date="2017-02" db="EMBL/GenBank/DDBJ databases">
        <authorList>
            <person name="Peterson S.W."/>
        </authorList>
    </citation>
    <scope>NUCLEOTIDE SEQUENCE [LARGE SCALE GENOMIC DNA]</scope>
    <source>
        <strain evidence="1 2">DSM 22323</strain>
    </source>
</reference>
<dbReference type="AlphaFoldDB" id="A0A1T5DGB4"/>
<sequence>MLPRLAEKHLQILNILPKSVSLRKLIPIIYNEKDNTIQFGDCSIL</sequence>
<dbReference type="STRING" id="619805.SAMN05660477_00709"/>
<organism evidence="1 2">
    <name type="scientific">Soonwooa buanensis</name>
    <dbReference type="NCBI Taxonomy" id="619805"/>
    <lineage>
        <taxon>Bacteria</taxon>
        <taxon>Pseudomonadati</taxon>
        <taxon>Bacteroidota</taxon>
        <taxon>Flavobacteriia</taxon>
        <taxon>Flavobacteriales</taxon>
        <taxon>Weeksellaceae</taxon>
        <taxon>Chryseobacterium group</taxon>
        <taxon>Soonwooa</taxon>
    </lineage>
</organism>
<proteinExistence type="predicted"/>
<protein>
    <submittedName>
        <fullName evidence="1">Uncharacterized protein</fullName>
    </submittedName>
</protein>
<evidence type="ECO:0000313" key="2">
    <source>
        <dbReference type="Proteomes" id="UP000191112"/>
    </source>
</evidence>
<dbReference type="Proteomes" id="UP000191112">
    <property type="component" value="Unassembled WGS sequence"/>
</dbReference>
<dbReference type="EMBL" id="FUYZ01000002">
    <property type="protein sequence ID" value="SKB70788.1"/>
    <property type="molecule type" value="Genomic_DNA"/>
</dbReference>
<gene>
    <name evidence="1" type="ORF">SAMN05660477_00709</name>
</gene>
<evidence type="ECO:0000313" key="1">
    <source>
        <dbReference type="EMBL" id="SKB70788.1"/>
    </source>
</evidence>